<protein>
    <submittedName>
        <fullName evidence="5">Ribosomal protein S11</fullName>
    </submittedName>
</protein>
<dbReference type="EMBL" id="MK086004">
    <property type="protein sequence ID" value="QBX98679.1"/>
    <property type="molecule type" value="Genomic_DNA"/>
</dbReference>
<organism evidence="5">
    <name type="scientific">Chloropicon roscoffensis</name>
    <dbReference type="NCBI Taxonomy" id="1461544"/>
    <lineage>
        <taxon>Eukaryota</taxon>
        <taxon>Viridiplantae</taxon>
        <taxon>Chlorophyta</taxon>
        <taxon>Chloropicophyceae</taxon>
        <taxon>Chloropicales</taxon>
        <taxon>Chloropicaceae</taxon>
        <taxon>Chloropicon</taxon>
    </lineage>
</organism>
<feature type="region of interest" description="Disordered" evidence="4">
    <location>
        <begin position="1"/>
        <end position="26"/>
    </location>
</feature>
<evidence type="ECO:0000256" key="2">
    <source>
        <dbReference type="ARBA" id="ARBA00022980"/>
    </source>
</evidence>
<dbReference type="GeneID" id="40513370"/>
<feature type="compositionally biased region" description="Polar residues" evidence="4">
    <location>
        <begin position="1"/>
        <end position="14"/>
    </location>
</feature>
<comment type="similarity">
    <text evidence="1">Belongs to the universal ribosomal protein uS11 family.</text>
</comment>
<dbReference type="GO" id="GO:0003735">
    <property type="term" value="F:structural constituent of ribosome"/>
    <property type="evidence" value="ECO:0007669"/>
    <property type="project" value="InterPro"/>
</dbReference>
<reference evidence="5" key="1">
    <citation type="journal article" date="2019" name="Genome Biol. Evol.">
        <title>Tracing the Evolution of the Plastome and Mitogenome in the Chloropicophyceae Uncovered Convergent tRNA Gene Losses and a Variant Plastid Genetic Code.</title>
        <authorList>
            <person name="Turmel M."/>
            <person name="Dos Santos A.L."/>
            <person name="Otis C."/>
            <person name="Sergerie R."/>
            <person name="Lemieux C."/>
        </authorList>
    </citation>
    <scope>NUCLEOTIDE SEQUENCE</scope>
</reference>
<dbReference type="GO" id="GO:0006412">
    <property type="term" value="P:translation"/>
    <property type="evidence" value="ECO:0007669"/>
    <property type="project" value="InterPro"/>
</dbReference>
<dbReference type="PANTHER" id="PTHR11759">
    <property type="entry name" value="40S RIBOSOMAL PROTEIN S14/30S RIBOSOMAL PROTEIN S11"/>
    <property type="match status" value="1"/>
</dbReference>
<evidence type="ECO:0000256" key="4">
    <source>
        <dbReference type="SAM" id="MobiDB-lite"/>
    </source>
</evidence>
<dbReference type="InterPro" id="IPR001971">
    <property type="entry name" value="Ribosomal_uS11"/>
</dbReference>
<dbReference type="AlphaFoldDB" id="A0A4D6C6L4"/>
<dbReference type="Pfam" id="PF00411">
    <property type="entry name" value="Ribosomal_S11"/>
    <property type="match status" value="1"/>
</dbReference>
<dbReference type="HAMAP" id="MF_01310">
    <property type="entry name" value="Ribosomal_uS11"/>
    <property type="match status" value="1"/>
</dbReference>
<dbReference type="GO" id="GO:0005840">
    <property type="term" value="C:ribosome"/>
    <property type="evidence" value="ECO:0007669"/>
    <property type="project" value="UniProtKB-KW"/>
</dbReference>
<evidence type="ECO:0000313" key="5">
    <source>
        <dbReference type="EMBL" id="QBX98679.1"/>
    </source>
</evidence>
<proteinExistence type="inferred from homology"/>
<evidence type="ECO:0000256" key="3">
    <source>
        <dbReference type="ARBA" id="ARBA00023274"/>
    </source>
</evidence>
<dbReference type="SUPFAM" id="SSF53137">
    <property type="entry name" value="Translational machinery components"/>
    <property type="match status" value="1"/>
</dbReference>
<accession>A0A4D6C6L4</accession>
<dbReference type="Gene3D" id="3.30.420.80">
    <property type="entry name" value="Ribosomal protein S11"/>
    <property type="match status" value="1"/>
</dbReference>
<gene>
    <name evidence="5" type="primary">rps11</name>
</gene>
<name>A0A4D6C6L4_9CHLO</name>
<dbReference type="RefSeq" id="YP_009647022.1">
    <property type="nucleotide sequence ID" value="NC_042599.1"/>
</dbReference>
<keyword evidence="2 5" id="KW-0689">Ribosomal protein</keyword>
<keyword evidence="5" id="KW-0496">Mitochondrion</keyword>
<geneLocation type="mitochondrion" evidence="5"/>
<dbReference type="GO" id="GO:1990904">
    <property type="term" value="C:ribonucleoprotein complex"/>
    <property type="evidence" value="ECO:0007669"/>
    <property type="project" value="UniProtKB-KW"/>
</dbReference>
<keyword evidence="3" id="KW-0687">Ribonucleoprotein</keyword>
<dbReference type="InterPro" id="IPR036967">
    <property type="entry name" value="Ribosomal_uS11_sf"/>
</dbReference>
<evidence type="ECO:0000256" key="1">
    <source>
        <dbReference type="ARBA" id="ARBA00006194"/>
    </source>
</evidence>
<sequence>MKNEVKQSISSKSPVISKMSMKKERLPRKGGLANFKGWKPLYQDLKKRTRKNRYWIREWEERPKSWLRRIRHWEKRAKSQEEYKNSLRDSDSFSMKKGNFLEAQGNEKGHLYIPYYHRRKFYKRPQDPISLGYHEKCFNRGLRRLRKYNKIPYWLKTKKVDSLNKMGVLATLVDNKRTLSKKDMVFETGKSVDIFNHIRRYSRISVKSKRQGNKSNYYKLRRQRKETSFLRRGIPKNRIGIVHINAGLKNTIISLTDLNKDVKAWVSNGSVGFKRKKRKSPYSSFVAGQNIGYRAIDLGYRGVIIHLKGVGRGRHNSCRGLAGTRLKILRIKDQIRLPHNGCRLRKKRRV</sequence>